<protein>
    <submittedName>
        <fullName evidence="2">Uncharacterized protein</fullName>
    </submittedName>
</protein>
<feature type="region of interest" description="Disordered" evidence="1">
    <location>
        <begin position="78"/>
        <end position="124"/>
    </location>
</feature>
<feature type="compositionally biased region" description="Acidic residues" evidence="1">
    <location>
        <begin position="114"/>
        <end position="124"/>
    </location>
</feature>
<name>A0ABT1VB84_9ACTN</name>
<evidence type="ECO:0000313" key="2">
    <source>
        <dbReference type="EMBL" id="MCQ8194660.1"/>
    </source>
</evidence>
<dbReference type="Proteomes" id="UP001204746">
    <property type="component" value="Unassembled WGS sequence"/>
</dbReference>
<feature type="compositionally biased region" description="Basic and acidic residues" evidence="1">
    <location>
        <begin position="90"/>
        <end position="104"/>
    </location>
</feature>
<evidence type="ECO:0000313" key="3">
    <source>
        <dbReference type="Proteomes" id="UP001204746"/>
    </source>
</evidence>
<keyword evidence="3" id="KW-1185">Reference proteome</keyword>
<organism evidence="2 3">
    <name type="scientific">Streptomyces rugosispiralis</name>
    <dbReference type="NCBI Taxonomy" id="2967341"/>
    <lineage>
        <taxon>Bacteria</taxon>
        <taxon>Bacillati</taxon>
        <taxon>Actinomycetota</taxon>
        <taxon>Actinomycetes</taxon>
        <taxon>Kitasatosporales</taxon>
        <taxon>Streptomycetaceae</taxon>
        <taxon>Streptomyces</taxon>
    </lineage>
</organism>
<dbReference type="EMBL" id="JANIAA010000051">
    <property type="protein sequence ID" value="MCQ8194660.1"/>
    <property type="molecule type" value="Genomic_DNA"/>
</dbReference>
<dbReference type="RefSeq" id="WP_256655422.1">
    <property type="nucleotide sequence ID" value="NZ_JANIAA010000051.1"/>
</dbReference>
<reference evidence="2 3" key="1">
    <citation type="submission" date="2022-07" db="EMBL/GenBank/DDBJ databases">
        <authorList>
            <person name="Phongsopitanun W."/>
            <person name="Tanasupawat S."/>
        </authorList>
    </citation>
    <scope>NUCLEOTIDE SEQUENCE [LARGE SCALE GENOMIC DNA]</scope>
    <source>
        <strain evidence="2 3">RCU-064</strain>
    </source>
</reference>
<sequence length="124" mass="13283">MTDTARTPADTEPTEREQAAAAVLPVLTSLDQQATVLEQASDKGEQIAQSNVAAYELTAHHAKHLIGAGGLSTDDIKAAATEHGGTQARKAAERALDHADHPRNYETTSTEDTRDVEEEHDLDL</sequence>
<comment type="caution">
    <text evidence="2">The sequence shown here is derived from an EMBL/GenBank/DDBJ whole genome shotgun (WGS) entry which is preliminary data.</text>
</comment>
<accession>A0ABT1VB84</accession>
<proteinExistence type="predicted"/>
<gene>
    <name evidence="2" type="ORF">NP777_41825</name>
</gene>
<evidence type="ECO:0000256" key="1">
    <source>
        <dbReference type="SAM" id="MobiDB-lite"/>
    </source>
</evidence>